<keyword evidence="1" id="KW-0812">Transmembrane</keyword>
<sequence>MMSRADAIAQLQSLRQEARAKAYPRSRLAIQEYMDAGTAAADAVALGMAIKALQAPARRRMPIWACVLWCVAAAAIGAACVIYCL</sequence>
<accession>A0A8S5LZP3</accession>
<keyword evidence="1" id="KW-0472">Membrane</keyword>
<name>A0A8S5LZP3_9CAUD</name>
<protein>
    <submittedName>
        <fullName evidence="2">Uncharacterized protein</fullName>
    </submittedName>
</protein>
<feature type="transmembrane region" description="Helical" evidence="1">
    <location>
        <begin position="63"/>
        <end position="84"/>
    </location>
</feature>
<evidence type="ECO:0000256" key="1">
    <source>
        <dbReference type="SAM" id="Phobius"/>
    </source>
</evidence>
<dbReference type="EMBL" id="BK014785">
    <property type="protein sequence ID" value="DAD75541.1"/>
    <property type="molecule type" value="Genomic_DNA"/>
</dbReference>
<evidence type="ECO:0000313" key="2">
    <source>
        <dbReference type="EMBL" id="DAD75541.1"/>
    </source>
</evidence>
<keyword evidence="1" id="KW-1133">Transmembrane helix</keyword>
<reference evidence="2" key="1">
    <citation type="journal article" date="2021" name="Proc. Natl. Acad. Sci. U.S.A.">
        <title>A Catalog of Tens of Thousands of Viruses from Human Metagenomes Reveals Hidden Associations with Chronic Diseases.</title>
        <authorList>
            <person name="Tisza M.J."/>
            <person name="Buck C.B."/>
        </authorList>
    </citation>
    <scope>NUCLEOTIDE SEQUENCE</scope>
    <source>
        <strain evidence="2">CtM7c3</strain>
    </source>
</reference>
<organism evidence="2">
    <name type="scientific">Siphoviridae sp. ctM7c3</name>
    <dbReference type="NCBI Taxonomy" id="2826257"/>
    <lineage>
        <taxon>Viruses</taxon>
        <taxon>Duplodnaviria</taxon>
        <taxon>Heunggongvirae</taxon>
        <taxon>Uroviricota</taxon>
        <taxon>Caudoviricetes</taxon>
    </lineage>
</organism>
<proteinExistence type="predicted"/>